<dbReference type="AlphaFoldDB" id="A0A814EJS2"/>
<gene>
    <name evidence="1" type="ORF">RFH988_LOCUS12507</name>
</gene>
<dbReference type="EMBL" id="CAJNOO010000523">
    <property type="protein sequence ID" value="CAF0968605.1"/>
    <property type="molecule type" value="Genomic_DNA"/>
</dbReference>
<reference evidence="1" key="1">
    <citation type="submission" date="2021-02" db="EMBL/GenBank/DDBJ databases">
        <authorList>
            <person name="Nowell W R."/>
        </authorList>
    </citation>
    <scope>NUCLEOTIDE SEQUENCE</scope>
</reference>
<dbReference type="OrthoDB" id="10036923at2759"/>
<sequence>MNLLNIPKHLLHLAQTEFGSGNSATTTDESFAAEQLFKVLKSFKDSYFSELYTYDSLEFEDEYAEMIDEEESDDEMDDYDENTHSGLQNCFTLEEMENIIVWIDQHPYARLATISHYFKKIKSMTYIERFRKYIENNGTGLGKLKDIKEFIFNEFYVKRTIEKEAVHDADLELYAIQKARELNWDTFKASKSFINTF</sequence>
<organism evidence="1 2">
    <name type="scientific">Rotaria sordida</name>
    <dbReference type="NCBI Taxonomy" id="392033"/>
    <lineage>
        <taxon>Eukaryota</taxon>
        <taxon>Metazoa</taxon>
        <taxon>Spiralia</taxon>
        <taxon>Gnathifera</taxon>
        <taxon>Rotifera</taxon>
        <taxon>Eurotatoria</taxon>
        <taxon>Bdelloidea</taxon>
        <taxon>Philodinida</taxon>
        <taxon>Philodinidae</taxon>
        <taxon>Rotaria</taxon>
    </lineage>
</organism>
<protein>
    <submittedName>
        <fullName evidence="1">Uncharacterized protein</fullName>
    </submittedName>
</protein>
<evidence type="ECO:0000313" key="2">
    <source>
        <dbReference type="Proteomes" id="UP000663882"/>
    </source>
</evidence>
<comment type="caution">
    <text evidence="1">The sequence shown here is derived from an EMBL/GenBank/DDBJ whole genome shotgun (WGS) entry which is preliminary data.</text>
</comment>
<name>A0A814EJS2_9BILA</name>
<dbReference type="Proteomes" id="UP000663882">
    <property type="component" value="Unassembled WGS sequence"/>
</dbReference>
<accession>A0A814EJS2</accession>
<proteinExistence type="predicted"/>
<evidence type="ECO:0000313" key="1">
    <source>
        <dbReference type="EMBL" id="CAF0968605.1"/>
    </source>
</evidence>